<dbReference type="InterPro" id="IPR050739">
    <property type="entry name" value="MFP"/>
</dbReference>
<accession>A0A0W0W511</accession>
<dbReference type="SUPFAM" id="SSF111369">
    <property type="entry name" value="HlyD-like secretion proteins"/>
    <property type="match status" value="1"/>
</dbReference>
<evidence type="ECO:0000313" key="9">
    <source>
        <dbReference type="EMBL" id="KTD27467.1"/>
    </source>
</evidence>
<sequence>MSRERLVTFQYWPHVITAIIIALAFVGYRYFAYYFTYSNDAYISANIVNMASIVSGPISKIYVRENQKVVKGQKLIEIDPRPYKYALDKAAADLSIAKLNYKNEKYAITVAAEKLKQSQDLLNLSKDHFMRFQKLQAKGDIAFIKLIDLESQLKEQQAGVVAAFQKLKIAQLNWDINDVLAAEAIYDKARYMYEHTIVLAPADGYITNFNLRQGQYIKVGEGLFTLIENNPWWVETRYRETALRLIKPGDKARITIDMYPGKVFHGHVQSIGWGINRVQAGNVAPSTLPYLEATEYWIKIAQRFPVRIYIDDLSAEYPLRIGASATTFTYH</sequence>
<dbReference type="GO" id="GO:0016020">
    <property type="term" value="C:membrane"/>
    <property type="evidence" value="ECO:0007669"/>
    <property type="project" value="UniProtKB-SubCell"/>
</dbReference>
<evidence type="ECO:0000256" key="4">
    <source>
        <dbReference type="ARBA" id="ARBA00022989"/>
    </source>
</evidence>
<dbReference type="Pfam" id="PF25963">
    <property type="entry name" value="Beta-barrel_AAEA"/>
    <property type="match status" value="1"/>
</dbReference>
<evidence type="ECO:0000313" key="10">
    <source>
        <dbReference type="Proteomes" id="UP000054908"/>
    </source>
</evidence>
<evidence type="ECO:0000256" key="2">
    <source>
        <dbReference type="ARBA" id="ARBA00009477"/>
    </source>
</evidence>
<dbReference type="PATRIC" id="fig|466.6.peg.1282"/>
<gene>
    <name evidence="9" type="ORF">Lmac_1207</name>
</gene>
<dbReference type="STRING" id="466.Lmac_1207"/>
<dbReference type="Gene3D" id="2.40.30.170">
    <property type="match status" value="1"/>
</dbReference>
<name>A0A0W0W511_9GAMM</name>
<dbReference type="PANTHER" id="PTHR30386:SF26">
    <property type="entry name" value="TRANSPORT PROTEIN COMB"/>
    <property type="match status" value="1"/>
</dbReference>
<protein>
    <submittedName>
        <fullName evidence="9">Hemolysin D</fullName>
    </submittedName>
</protein>
<evidence type="ECO:0000256" key="3">
    <source>
        <dbReference type="ARBA" id="ARBA00022692"/>
    </source>
</evidence>
<feature type="domain" description="Multidrug resistance protein MdtA-like barrel-sandwich hybrid" evidence="7">
    <location>
        <begin position="46"/>
        <end position="223"/>
    </location>
</feature>
<feature type="transmembrane region" description="Helical" evidence="6">
    <location>
        <begin position="43"/>
        <end position="63"/>
    </location>
</feature>
<dbReference type="PANTHER" id="PTHR30386">
    <property type="entry name" value="MEMBRANE FUSION SUBUNIT OF EMRAB-TOLC MULTIDRUG EFFLUX PUMP"/>
    <property type="match status" value="1"/>
</dbReference>
<dbReference type="AlphaFoldDB" id="A0A0W0W511"/>
<dbReference type="RefSeq" id="WP_058451997.1">
    <property type="nucleotide sequence ID" value="NZ_CAAAIB010000016.1"/>
</dbReference>
<feature type="domain" description="p-hydroxybenzoic acid efflux pump subunit AaeA-like beta-barrel" evidence="8">
    <location>
        <begin position="234"/>
        <end position="327"/>
    </location>
</feature>
<dbReference type="Gene3D" id="2.40.50.100">
    <property type="match status" value="1"/>
</dbReference>
<keyword evidence="10" id="KW-1185">Reference proteome</keyword>
<dbReference type="EMBL" id="LNYL01000032">
    <property type="protein sequence ID" value="KTD27467.1"/>
    <property type="molecule type" value="Genomic_DNA"/>
</dbReference>
<evidence type="ECO:0000256" key="6">
    <source>
        <dbReference type="SAM" id="Phobius"/>
    </source>
</evidence>
<reference evidence="9 10" key="1">
    <citation type="submission" date="2015-11" db="EMBL/GenBank/DDBJ databases">
        <title>Genomic analysis of 38 Legionella species identifies large and diverse effector repertoires.</title>
        <authorList>
            <person name="Burstein D."/>
            <person name="Amaro F."/>
            <person name="Zusman T."/>
            <person name="Lifshitz Z."/>
            <person name="Cohen O."/>
            <person name="Gilbert J.A."/>
            <person name="Pupko T."/>
            <person name="Shuman H.A."/>
            <person name="Segal G."/>
        </authorList>
    </citation>
    <scope>NUCLEOTIDE SEQUENCE [LARGE SCALE GENOMIC DNA]</scope>
    <source>
        <strain evidence="9 10">PX-1-G2-E2</strain>
    </source>
</reference>
<feature type="transmembrane region" description="Helical" evidence="6">
    <location>
        <begin position="12"/>
        <end position="31"/>
    </location>
</feature>
<comment type="similarity">
    <text evidence="2">Belongs to the membrane fusion protein (MFP) (TC 8.A.1) family.</text>
</comment>
<comment type="subcellular location">
    <subcellularLocation>
        <location evidence="1">Membrane</location>
        <topology evidence="1">Single-pass membrane protein</topology>
    </subcellularLocation>
</comment>
<comment type="caution">
    <text evidence="9">The sequence shown here is derived from an EMBL/GenBank/DDBJ whole genome shotgun (WGS) entry which is preliminary data.</text>
</comment>
<dbReference type="GO" id="GO:0055085">
    <property type="term" value="P:transmembrane transport"/>
    <property type="evidence" value="ECO:0007669"/>
    <property type="project" value="InterPro"/>
</dbReference>
<evidence type="ECO:0000259" key="8">
    <source>
        <dbReference type="Pfam" id="PF25963"/>
    </source>
</evidence>
<keyword evidence="3 6" id="KW-0812">Transmembrane</keyword>
<organism evidence="9 10">
    <name type="scientific">Legionella maceachernii</name>
    <dbReference type="NCBI Taxonomy" id="466"/>
    <lineage>
        <taxon>Bacteria</taxon>
        <taxon>Pseudomonadati</taxon>
        <taxon>Pseudomonadota</taxon>
        <taxon>Gammaproteobacteria</taxon>
        <taxon>Legionellales</taxon>
        <taxon>Legionellaceae</taxon>
        <taxon>Legionella</taxon>
    </lineage>
</organism>
<evidence type="ECO:0000259" key="7">
    <source>
        <dbReference type="Pfam" id="PF25917"/>
    </source>
</evidence>
<proteinExistence type="inferred from homology"/>
<dbReference type="Proteomes" id="UP000054908">
    <property type="component" value="Unassembled WGS sequence"/>
</dbReference>
<dbReference type="OrthoDB" id="5645220at2"/>
<dbReference type="InterPro" id="IPR058634">
    <property type="entry name" value="AaeA-lik-b-barrel"/>
</dbReference>
<dbReference type="Pfam" id="PF25917">
    <property type="entry name" value="BSH_RND"/>
    <property type="match status" value="1"/>
</dbReference>
<dbReference type="InterPro" id="IPR058625">
    <property type="entry name" value="MdtA-like_BSH"/>
</dbReference>
<evidence type="ECO:0000256" key="1">
    <source>
        <dbReference type="ARBA" id="ARBA00004167"/>
    </source>
</evidence>
<keyword evidence="5 6" id="KW-0472">Membrane</keyword>
<keyword evidence="4 6" id="KW-1133">Transmembrane helix</keyword>
<evidence type="ECO:0000256" key="5">
    <source>
        <dbReference type="ARBA" id="ARBA00023136"/>
    </source>
</evidence>